<evidence type="ECO:0000313" key="1">
    <source>
        <dbReference type="EMBL" id="KAI0044717.1"/>
    </source>
</evidence>
<gene>
    <name evidence="1" type="ORF">FA95DRAFT_222753</name>
</gene>
<proteinExistence type="predicted"/>
<evidence type="ECO:0000313" key="2">
    <source>
        <dbReference type="Proteomes" id="UP000814033"/>
    </source>
</evidence>
<reference evidence="1" key="2">
    <citation type="journal article" date="2022" name="New Phytol.">
        <title>Evolutionary transition to the ectomycorrhizal habit in the genomes of a hyperdiverse lineage of mushroom-forming fungi.</title>
        <authorList>
            <person name="Looney B."/>
            <person name="Miyauchi S."/>
            <person name="Morin E."/>
            <person name="Drula E."/>
            <person name="Courty P.E."/>
            <person name="Kohler A."/>
            <person name="Kuo A."/>
            <person name="LaButti K."/>
            <person name="Pangilinan J."/>
            <person name="Lipzen A."/>
            <person name="Riley R."/>
            <person name="Andreopoulos W."/>
            <person name="He G."/>
            <person name="Johnson J."/>
            <person name="Nolan M."/>
            <person name="Tritt A."/>
            <person name="Barry K.W."/>
            <person name="Grigoriev I.V."/>
            <person name="Nagy L.G."/>
            <person name="Hibbett D."/>
            <person name="Henrissat B."/>
            <person name="Matheny P.B."/>
            <person name="Labbe J."/>
            <person name="Martin F.M."/>
        </authorList>
    </citation>
    <scope>NUCLEOTIDE SEQUENCE</scope>
    <source>
        <strain evidence="1">FP105234-sp</strain>
    </source>
</reference>
<dbReference type="EMBL" id="MU275973">
    <property type="protein sequence ID" value="KAI0044717.1"/>
    <property type="molecule type" value="Genomic_DNA"/>
</dbReference>
<accession>A0ACB8RLF3</accession>
<comment type="caution">
    <text evidence="1">The sequence shown here is derived from an EMBL/GenBank/DDBJ whole genome shotgun (WGS) entry which is preliminary data.</text>
</comment>
<name>A0ACB8RLF3_9AGAM</name>
<keyword evidence="2" id="KW-1185">Reference proteome</keyword>
<organism evidence="1 2">
    <name type="scientific">Auriscalpium vulgare</name>
    <dbReference type="NCBI Taxonomy" id="40419"/>
    <lineage>
        <taxon>Eukaryota</taxon>
        <taxon>Fungi</taxon>
        <taxon>Dikarya</taxon>
        <taxon>Basidiomycota</taxon>
        <taxon>Agaricomycotina</taxon>
        <taxon>Agaricomycetes</taxon>
        <taxon>Russulales</taxon>
        <taxon>Auriscalpiaceae</taxon>
        <taxon>Auriscalpium</taxon>
    </lineage>
</organism>
<dbReference type="Proteomes" id="UP000814033">
    <property type="component" value="Unassembled WGS sequence"/>
</dbReference>
<sequence length="150" mass="17163">MLLAFDVQRSCFFHAVLRLDDQASIPEAFQAYCETTDATHGAWRLHASTSLRVFCCARQPECSIHTIQTQHSFFFDDPLKTHRFESRPSPVGRFFSLRSLTCAKACNHRRRDNTIFARLRSPRTSYAPAQLVLLTGTSAIHAFWTPFPRA</sequence>
<reference evidence="1" key="1">
    <citation type="submission" date="2021-02" db="EMBL/GenBank/DDBJ databases">
        <authorList>
            <consortium name="DOE Joint Genome Institute"/>
            <person name="Ahrendt S."/>
            <person name="Looney B.P."/>
            <person name="Miyauchi S."/>
            <person name="Morin E."/>
            <person name="Drula E."/>
            <person name="Courty P.E."/>
            <person name="Chicoki N."/>
            <person name="Fauchery L."/>
            <person name="Kohler A."/>
            <person name="Kuo A."/>
            <person name="Labutti K."/>
            <person name="Pangilinan J."/>
            <person name="Lipzen A."/>
            <person name="Riley R."/>
            <person name="Andreopoulos W."/>
            <person name="He G."/>
            <person name="Johnson J."/>
            <person name="Barry K.W."/>
            <person name="Grigoriev I.V."/>
            <person name="Nagy L."/>
            <person name="Hibbett D."/>
            <person name="Henrissat B."/>
            <person name="Matheny P.B."/>
            <person name="Labbe J."/>
            <person name="Martin F."/>
        </authorList>
    </citation>
    <scope>NUCLEOTIDE SEQUENCE</scope>
    <source>
        <strain evidence="1">FP105234-sp</strain>
    </source>
</reference>
<protein>
    <submittedName>
        <fullName evidence="1">Uncharacterized protein</fullName>
    </submittedName>
</protein>